<dbReference type="EMBL" id="JAIZAY010000022">
    <property type="protein sequence ID" value="KAJ8020807.1"/>
    <property type="molecule type" value="Genomic_DNA"/>
</dbReference>
<dbReference type="GO" id="GO:0016705">
    <property type="term" value="F:oxidoreductase activity, acting on paired donors, with incorporation or reduction of molecular oxygen"/>
    <property type="evidence" value="ECO:0007669"/>
    <property type="project" value="InterPro"/>
</dbReference>
<dbReference type="PANTHER" id="PTHR47951:SF3">
    <property type="entry name" value="CYTOCHROME P450, FAMILY 706, SUBFAMILY A, POLYPEPTIDE 4"/>
    <property type="match status" value="1"/>
</dbReference>
<comment type="caution">
    <text evidence="3">The sequence shown here is derived from an EMBL/GenBank/DDBJ whole genome shotgun (WGS) entry which is preliminary data.</text>
</comment>
<dbReference type="PANTHER" id="PTHR47951">
    <property type="entry name" value="OS08G0547900 PROTEIN"/>
    <property type="match status" value="1"/>
</dbReference>
<sequence>MFDSGTVLIALIAVVITLVVVRYIKARRPVPNYPPGPMGLPIVGSLPQFLGREDYHRYFMELGEKYGSVCSYMFGKLRIAKVFS</sequence>
<dbReference type="Gene3D" id="1.10.630.10">
    <property type="entry name" value="Cytochrome P450"/>
    <property type="match status" value="1"/>
</dbReference>
<gene>
    <name evidence="3" type="ORF">HOLleu_40495</name>
</gene>
<evidence type="ECO:0000256" key="1">
    <source>
        <dbReference type="ARBA" id="ARBA00010617"/>
    </source>
</evidence>
<name>A0A9Q1BDN0_HOLLE</name>
<keyword evidence="2" id="KW-0812">Transmembrane</keyword>
<protein>
    <submittedName>
        <fullName evidence="3">Cytochrome P450 81E8</fullName>
    </submittedName>
</protein>
<feature type="transmembrane region" description="Helical" evidence="2">
    <location>
        <begin position="6"/>
        <end position="24"/>
    </location>
</feature>
<dbReference type="AlphaFoldDB" id="A0A9Q1BDN0"/>
<evidence type="ECO:0000256" key="2">
    <source>
        <dbReference type="SAM" id="Phobius"/>
    </source>
</evidence>
<keyword evidence="2" id="KW-0472">Membrane</keyword>
<accession>A0A9Q1BDN0</accession>
<comment type="similarity">
    <text evidence="1">Belongs to the cytochrome P450 family.</text>
</comment>
<keyword evidence="2" id="KW-1133">Transmembrane helix</keyword>
<dbReference type="OrthoDB" id="6486579at2759"/>
<dbReference type="GO" id="GO:0005506">
    <property type="term" value="F:iron ion binding"/>
    <property type="evidence" value="ECO:0007669"/>
    <property type="project" value="InterPro"/>
</dbReference>
<dbReference type="InterPro" id="IPR036396">
    <property type="entry name" value="Cyt_P450_sf"/>
</dbReference>
<reference evidence="3" key="1">
    <citation type="submission" date="2021-10" db="EMBL/GenBank/DDBJ databases">
        <title>Tropical sea cucumber genome reveals ecological adaptation and Cuvierian tubules defense mechanism.</title>
        <authorList>
            <person name="Chen T."/>
        </authorList>
    </citation>
    <scope>NUCLEOTIDE SEQUENCE</scope>
    <source>
        <strain evidence="3">Nanhai2018</strain>
        <tissue evidence="3">Muscle</tissue>
    </source>
</reference>
<dbReference type="Proteomes" id="UP001152320">
    <property type="component" value="Chromosome 22"/>
</dbReference>
<dbReference type="GO" id="GO:0004497">
    <property type="term" value="F:monooxygenase activity"/>
    <property type="evidence" value="ECO:0007669"/>
    <property type="project" value="InterPro"/>
</dbReference>
<keyword evidence="4" id="KW-1185">Reference proteome</keyword>
<evidence type="ECO:0000313" key="3">
    <source>
        <dbReference type="EMBL" id="KAJ8020807.1"/>
    </source>
</evidence>
<dbReference type="Pfam" id="PF00067">
    <property type="entry name" value="p450"/>
    <property type="match status" value="1"/>
</dbReference>
<dbReference type="InterPro" id="IPR001128">
    <property type="entry name" value="Cyt_P450"/>
</dbReference>
<dbReference type="SUPFAM" id="SSF48264">
    <property type="entry name" value="Cytochrome P450"/>
    <property type="match status" value="1"/>
</dbReference>
<dbReference type="GO" id="GO:0020037">
    <property type="term" value="F:heme binding"/>
    <property type="evidence" value="ECO:0007669"/>
    <property type="project" value="InterPro"/>
</dbReference>
<organism evidence="3 4">
    <name type="scientific">Holothuria leucospilota</name>
    <name type="common">Black long sea cucumber</name>
    <name type="synonym">Mertensiothuria leucospilota</name>
    <dbReference type="NCBI Taxonomy" id="206669"/>
    <lineage>
        <taxon>Eukaryota</taxon>
        <taxon>Metazoa</taxon>
        <taxon>Echinodermata</taxon>
        <taxon>Eleutherozoa</taxon>
        <taxon>Echinozoa</taxon>
        <taxon>Holothuroidea</taxon>
        <taxon>Aspidochirotacea</taxon>
        <taxon>Aspidochirotida</taxon>
        <taxon>Holothuriidae</taxon>
        <taxon>Holothuria</taxon>
    </lineage>
</organism>
<evidence type="ECO:0000313" key="4">
    <source>
        <dbReference type="Proteomes" id="UP001152320"/>
    </source>
</evidence>
<proteinExistence type="inferred from homology"/>